<evidence type="ECO:0000256" key="3">
    <source>
        <dbReference type="SAM" id="SignalP"/>
    </source>
</evidence>
<feature type="signal peptide" evidence="3">
    <location>
        <begin position="1"/>
        <end position="20"/>
    </location>
</feature>
<feature type="domain" description="Solute-binding protein family 5" evidence="4">
    <location>
        <begin position="65"/>
        <end position="445"/>
    </location>
</feature>
<feature type="chain" id="PRO_5013100465" evidence="3">
    <location>
        <begin position="21"/>
        <end position="528"/>
    </location>
</feature>
<dbReference type="RefSeq" id="WP_095417646.1">
    <property type="nucleotide sequence ID" value="NZ_CP022989.1"/>
</dbReference>
<accession>A0A248VEY5</accession>
<dbReference type="GO" id="GO:0043190">
    <property type="term" value="C:ATP-binding cassette (ABC) transporter complex"/>
    <property type="evidence" value="ECO:0007669"/>
    <property type="project" value="InterPro"/>
</dbReference>
<sequence>MRFKLLAAAVLFTAPALVLAKPLTVCTESSPDGFDVVQFNSLVTTNASADVIFNSLVSYDEAAKKVVPALADKWDVSADGLTYTFHLRPNVQFQSTDYFKPTRPLNADDVVFTFDRMLDDSNPWHKVAGASGFPHAQSMGLPKLIKSISKVDENTVKFELNAPDATFVSILTMGFASIYSAEYADQLLKAGKQADLNSKPIGTGPFELKSYTKDAVIRYDVNPAYWGPKPKIDRLIYAITPDATVRAQKVKTGECQIALSPKPQDLADAKSDKSLAIVQTPAFMTAFVALNTQKKPLDNQKVRAALNMAFDRTTYLKTVFDNTATPAVNPYPPNTWSYNKSVKAWPYDPAKAKKLLADAGYPNGFETTIWVRPNGSVLNPNPKAGAELLQADFAKIGVKAEVKVIEWGELIKEAKQGQHDSLFMGWAGDNGDPDNYLSPLFSCNAVKSGINFARFCDQDLDKLIADGKATPDQSRRAKAYEQAQQVIHDQALWIPLGYPTAAAITRTNVSGYHVSPFGRQNFGTASVQ</sequence>
<dbReference type="InterPro" id="IPR030678">
    <property type="entry name" value="Peptide/Ni-bd"/>
</dbReference>
<evidence type="ECO:0000313" key="5">
    <source>
        <dbReference type="EMBL" id="ASV97442.1"/>
    </source>
</evidence>
<dbReference type="Proteomes" id="UP000215158">
    <property type="component" value="Chromosome 1"/>
</dbReference>
<dbReference type="PANTHER" id="PTHR30290:SF38">
    <property type="entry name" value="D,D-DIPEPTIDE-BINDING PERIPLASMIC PROTEIN DDPA-RELATED"/>
    <property type="match status" value="1"/>
</dbReference>
<organism evidence="5 6">
    <name type="scientific">Paraburkholderia aromaticivorans</name>
    <dbReference type="NCBI Taxonomy" id="2026199"/>
    <lineage>
        <taxon>Bacteria</taxon>
        <taxon>Pseudomonadati</taxon>
        <taxon>Pseudomonadota</taxon>
        <taxon>Betaproteobacteria</taxon>
        <taxon>Burkholderiales</taxon>
        <taxon>Burkholderiaceae</taxon>
        <taxon>Paraburkholderia</taxon>
    </lineage>
</organism>
<dbReference type="InterPro" id="IPR039424">
    <property type="entry name" value="SBP_5"/>
</dbReference>
<dbReference type="Gene3D" id="3.40.190.10">
    <property type="entry name" value="Periplasmic binding protein-like II"/>
    <property type="match status" value="1"/>
</dbReference>
<gene>
    <name evidence="5" type="ORF">CJU94_04220</name>
</gene>
<keyword evidence="6" id="KW-1185">Reference proteome</keyword>
<dbReference type="PIRSF" id="PIRSF002741">
    <property type="entry name" value="MppA"/>
    <property type="match status" value="1"/>
</dbReference>
<dbReference type="EMBL" id="CP022989">
    <property type="protein sequence ID" value="ASV97442.1"/>
    <property type="molecule type" value="Genomic_DNA"/>
</dbReference>
<dbReference type="FunFam" id="3.40.190.10:FF:000036">
    <property type="entry name" value="Dipeptide ABC transporter, substrate-binding protein"/>
    <property type="match status" value="1"/>
</dbReference>
<evidence type="ECO:0000313" key="6">
    <source>
        <dbReference type="Proteomes" id="UP000215158"/>
    </source>
</evidence>
<dbReference type="KEGG" id="parb:CJU94_04220"/>
<dbReference type="Pfam" id="PF00496">
    <property type="entry name" value="SBP_bac_5"/>
    <property type="match status" value="1"/>
</dbReference>
<evidence type="ECO:0000256" key="1">
    <source>
        <dbReference type="ARBA" id="ARBA00005695"/>
    </source>
</evidence>
<comment type="similarity">
    <text evidence="1">Belongs to the bacterial solute-binding protein 5 family.</text>
</comment>
<dbReference type="OrthoDB" id="9801799at2"/>
<evidence type="ECO:0000259" key="4">
    <source>
        <dbReference type="Pfam" id="PF00496"/>
    </source>
</evidence>
<dbReference type="Gene3D" id="3.10.105.10">
    <property type="entry name" value="Dipeptide-binding Protein, Domain 3"/>
    <property type="match status" value="1"/>
</dbReference>
<dbReference type="GO" id="GO:0042938">
    <property type="term" value="P:dipeptide transport"/>
    <property type="evidence" value="ECO:0007669"/>
    <property type="project" value="TreeGrafter"/>
</dbReference>
<dbReference type="CDD" id="cd08493">
    <property type="entry name" value="PBP2_DppA_like"/>
    <property type="match status" value="1"/>
</dbReference>
<evidence type="ECO:0000256" key="2">
    <source>
        <dbReference type="ARBA" id="ARBA00022729"/>
    </source>
</evidence>
<dbReference type="Gene3D" id="3.90.76.10">
    <property type="entry name" value="Dipeptide-binding Protein, Domain 1"/>
    <property type="match status" value="1"/>
</dbReference>
<dbReference type="GO" id="GO:1904680">
    <property type="term" value="F:peptide transmembrane transporter activity"/>
    <property type="evidence" value="ECO:0007669"/>
    <property type="project" value="TreeGrafter"/>
</dbReference>
<dbReference type="InterPro" id="IPR000914">
    <property type="entry name" value="SBP_5_dom"/>
</dbReference>
<keyword evidence="2 3" id="KW-0732">Signal</keyword>
<name>A0A248VEY5_9BURK</name>
<dbReference type="AlphaFoldDB" id="A0A248VEY5"/>
<dbReference type="GO" id="GO:0030288">
    <property type="term" value="C:outer membrane-bounded periplasmic space"/>
    <property type="evidence" value="ECO:0007669"/>
    <property type="project" value="TreeGrafter"/>
</dbReference>
<protein>
    <submittedName>
        <fullName evidence="5">ABC transporter substrate-binding protein</fullName>
    </submittedName>
</protein>
<reference evidence="5 6" key="1">
    <citation type="submission" date="2017-08" db="EMBL/GenBank/DDBJ databases">
        <title>Identification and genetic characteristics of simultaneous BTEX- and naphthalene-degrading Paraburkholderia sp. BN5 isolated from petroleum-contaminated soil.</title>
        <authorList>
            <person name="Lee Y."/>
            <person name="Jeon C.O."/>
        </authorList>
    </citation>
    <scope>NUCLEOTIDE SEQUENCE [LARGE SCALE GENOMIC DNA]</scope>
    <source>
        <strain evidence="5 6">BN5</strain>
    </source>
</reference>
<dbReference type="SUPFAM" id="SSF53850">
    <property type="entry name" value="Periplasmic binding protein-like II"/>
    <property type="match status" value="1"/>
</dbReference>
<dbReference type="PANTHER" id="PTHR30290">
    <property type="entry name" value="PERIPLASMIC BINDING COMPONENT OF ABC TRANSPORTER"/>
    <property type="match status" value="1"/>
</dbReference>
<proteinExistence type="inferred from homology"/>